<accession>A0A501PFY7</accession>
<evidence type="ECO:0000313" key="4">
    <source>
        <dbReference type="EMBL" id="TPD59048.1"/>
    </source>
</evidence>
<dbReference type="SUPFAM" id="SSF51905">
    <property type="entry name" value="FAD/NAD(P)-binding domain"/>
    <property type="match status" value="1"/>
</dbReference>
<evidence type="ECO:0000313" key="5">
    <source>
        <dbReference type="Proteomes" id="UP000319148"/>
    </source>
</evidence>
<sequence>MAIRKVLIIGGGIGGLCAAIGFRRKGIEVDLVEISETSKVYHVGIIVQANVVRALKELGVADEAVAVGFPYSGFEMQDPEGNTIVREYGPKLAGEDYPTDLGMARPALHDVLIKATRETGANMHFGVTFEKLDDQGDHVHVTFTDGSEGDYDMVIGADGAYSSVRKFLFPDLPAPKFTGQGVWRYNLPRPKDVTHSVMMDGIPGGKAGYVPLTEDTIYILYVGAEPGNPFFPTETLADEFKKRLEPYGGRIPELAKQITDPELVVYRPLEVCFVPDPWYRGRIVLMGDAAHAGTPHLGQGAAQAIEDAVVLAELAATEQEMEPMLRHYMDRRLERTRFIWESSIQIGEWEQHPTPDANAAALMKKMLEVVSAPI</sequence>
<proteinExistence type="predicted"/>
<evidence type="ECO:0000256" key="1">
    <source>
        <dbReference type="ARBA" id="ARBA00023002"/>
    </source>
</evidence>
<keyword evidence="2" id="KW-0503">Monooxygenase</keyword>
<dbReference type="PANTHER" id="PTHR13789:SF309">
    <property type="entry name" value="PUTATIVE (AFU_ORTHOLOGUE AFUA_6G14510)-RELATED"/>
    <property type="match status" value="1"/>
</dbReference>
<keyword evidence="5" id="KW-1185">Reference proteome</keyword>
<dbReference type="RefSeq" id="WP_139941267.1">
    <property type="nucleotide sequence ID" value="NZ_JBHSYP010000002.1"/>
</dbReference>
<feature type="domain" description="FAD-binding" evidence="3">
    <location>
        <begin position="5"/>
        <end position="336"/>
    </location>
</feature>
<reference evidence="5" key="1">
    <citation type="submission" date="2019-06" db="EMBL/GenBank/DDBJ databases">
        <title>The complete genome of Emcibacter congregatus ZYLT.</title>
        <authorList>
            <person name="Zhao Z."/>
        </authorList>
    </citation>
    <scope>NUCLEOTIDE SEQUENCE [LARGE SCALE GENOMIC DNA]</scope>
    <source>
        <strain evidence="5">MCCC 1A06723</strain>
    </source>
</reference>
<dbReference type="PANTHER" id="PTHR13789">
    <property type="entry name" value="MONOOXYGENASE"/>
    <property type="match status" value="1"/>
</dbReference>
<dbReference type="EMBL" id="VFIY01000015">
    <property type="protein sequence ID" value="TPD59048.1"/>
    <property type="molecule type" value="Genomic_DNA"/>
</dbReference>
<evidence type="ECO:0000259" key="3">
    <source>
        <dbReference type="Pfam" id="PF01494"/>
    </source>
</evidence>
<organism evidence="4 5">
    <name type="scientific">Emcibacter nanhaiensis</name>
    <dbReference type="NCBI Taxonomy" id="1505037"/>
    <lineage>
        <taxon>Bacteria</taxon>
        <taxon>Pseudomonadati</taxon>
        <taxon>Pseudomonadota</taxon>
        <taxon>Alphaproteobacteria</taxon>
        <taxon>Emcibacterales</taxon>
        <taxon>Emcibacteraceae</taxon>
        <taxon>Emcibacter</taxon>
    </lineage>
</organism>
<gene>
    <name evidence="4" type="ORF">FIV46_12500</name>
</gene>
<dbReference type="PRINTS" id="PR00420">
    <property type="entry name" value="RNGMNOXGNASE"/>
</dbReference>
<dbReference type="Gene3D" id="3.50.50.60">
    <property type="entry name" value="FAD/NAD(P)-binding domain"/>
    <property type="match status" value="1"/>
</dbReference>
<dbReference type="InterPro" id="IPR050493">
    <property type="entry name" value="FAD-dep_Monooxygenase_BioMet"/>
</dbReference>
<dbReference type="InterPro" id="IPR036188">
    <property type="entry name" value="FAD/NAD-bd_sf"/>
</dbReference>
<comment type="caution">
    <text evidence="4">The sequence shown here is derived from an EMBL/GenBank/DDBJ whole genome shotgun (WGS) entry which is preliminary data.</text>
</comment>
<dbReference type="OrthoDB" id="5499180at2"/>
<evidence type="ECO:0000256" key="2">
    <source>
        <dbReference type="ARBA" id="ARBA00023033"/>
    </source>
</evidence>
<dbReference type="Proteomes" id="UP000319148">
    <property type="component" value="Unassembled WGS sequence"/>
</dbReference>
<name>A0A501PFY7_9PROT</name>
<protein>
    <submittedName>
        <fullName evidence="4">2-polyprenyl-6-methoxyphenol hydroxylase</fullName>
    </submittedName>
</protein>
<dbReference type="NCBIfam" id="NF005313">
    <property type="entry name" value="PRK06847.1"/>
    <property type="match status" value="1"/>
</dbReference>
<dbReference type="GO" id="GO:0071949">
    <property type="term" value="F:FAD binding"/>
    <property type="evidence" value="ECO:0007669"/>
    <property type="project" value="InterPro"/>
</dbReference>
<keyword evidence="1" id="KW-0560">Oxidoreductase</keyword>
<dbReference type="GO" id="GO:0004497">
    <property type="term" value="F:monooxygenase activity"/>
    <property type="evidence" value="ECO:0007669"/>
    <property type="project" value="UniProtKB-KW"/>
</dbReference>
<dbReference type="Pfam" id="PF01494">
    <property type="entry name" value="FAD_binding_3"/>
    <property type="match status" value="1"/>
</dbReference>
<dbReference type="InterPro" id="IPR002938">
    <property type="entry name" value="FAD-bd"/>
</dbReference>
<dbReference type="AlphaFoldDB" id="A0A501PFY7"/>